<reference evidence="1 2" key="1">
    <citation type="submission" date="2018-08" db="EMBL/GenBank/DDBJ databases">
        <title>Fibrisoma montanum sp. nov., isolated from Danxia mountain soil.</title>
        <authorList>
            <person name="Huang Y."/>
        </authorList>
    </citation>
    <scope>NUCLEOTIDE SEQUENCE [LARGE SCALE GENOMIC DNA]</scope>
    <source>
        <strain evidence="1 2">HYT19</strain>
    </source>
</reference>
<name>A0A418MAU0_9BACT</name>
<dbReference type="OrthoDB" id="787163at2"/>
<proteinExistence type="predicted"/>
<dbReference type="AlphaFoldDB" id="A0A418MAU0"/>
<comment type="caution">
    <text evidence="1">The sequence shown here is derived from an EMBL/GenBank/DDBJ whole genome shotgun (WGS) entry which is preliminary data.</text>
</comment>
<dbReference type="EMBL" id="QXED01000003">
    <property type="protein sequence ID" value="RIV23489.1"/>
    <property type="molecule type" value="Genomic_DNA"/>
</dbReference>
<dbReference type="InterPro" id="IPR057621">
    <property type="entry name" value="Khk_prokaryotic"/>
</dbReference>
<sequence>MHLSARLQSLLDRLRTTGPQSPYKAFVGLDGYVDKIQKVVRAKRPDGNDYFGQISELADLLHTLAGKSGQIELVTLATKIGGNAPIMAQALASLGVSNRCIGTLSDPVFDRMHRGCELVSLGPPAETNALEFGDGKLIFSEVSVFDRLRWSFLVEQLGIDLLRRQYAESQLVAFVDWANLPHSLDVWAQYLREVVQPAPTDPGRHLFFDLCDPTKRSADSIRQALAIVAQYAPYGHVTLGMNENEARRIYLALHDHSPADALRLAQTPDLPEIARCIREKTTIPAVMIHPIDCSLVATDVGVVAMPGRLVPVPKVLTGGGDNLNAGYCWGLLHGFSLADCLLLGMATSGAYIETGVSPDPGQLMTYLDNWLTEVASN</sequence>
<dbReference type="RefSeq" id="WP_119667705.1">
    <property type="nucleotide sequence ID" value="NZ_QXED01000003.1"/>
</dbReference>
<dbReference type="SUPFAM" id="SSF53613">
    <property type="entry name" value="Ribokinase-like"/>
    <property type="match status" value="1"/>
</dbReference>
<accession>A0A418MAU0</accession>
<dbReference type="Pfam" id="PF25270">
    <property type="entry name" value="Khk"/>
    <property type="match status" value="1"/>
</dbReference>
<evidence type="ECO:0008006" key="3">
    <source>
        <dbReference type="Google" id="ProtNLM"/>
    </source>
</evidence>
<protein>
    <recommendedName>
        <fullName evidence="3">Carbohydrate kinase family protein</fullName>
    </recommendedName>
</protein>
<dbReference type="Gene3D" id="3.40.1190.20">
    <property type="match status" value="1"/>
</dbReference>
<keyword evidence="2" id="KW-1185">Reference proteome</keyword>
<evidence type="ECO:0000313" key="1">
    <source>
        <dbReference type="EMBL" id="RIV23489.1"/>
    </source>
</evidence>
<dbReference type="Proteomes" id="UP000283523">
    <property type="component" value="Unassembled WGS sequence"/>
</dbReference>
<organism evidence="1 2">
    <name type="scientific">Fibrisoma montanum</name>
    <dbReference type="NCBI Taxonomy" id="2305895"/>
    <lineage>
        <taxon>Bacteria</taxon>
        <taxon>Pseudomonadati</taxon>
        <taxon>Bacteroidota</taxon>
        <taxon>Cytophagia</taxon>
        <taxon>Cytophagales</taxon>
        <taxon>Spirosomataceae</taxon>
        <taxon>Fibrisoma</taxon>
    </lineage>
</organism>
<gene>
    <name evidence="1" type="ORF">DYU11_10865</name>
</gene>
<dbReference type="InterPro" id="IPR029056">
    <property type="entry name" value="Ribokinase-like"/>
</dbReference>
<evidence type="ECO:0000313" key="2">
    <source>
        <dbReference type="Proteomes" id="UP000283523"/>
    </source>
</evidence>
<dbReference type="GO" id="GO:0003824">
    <property type="term" value="F:catalytic activity"/>
    <property type="evidence" value="ECO:0007669"/>
    <property type="project" value="UniProtKB-ARBA"/>
</dbReference>